<gene>
    <name evidence="1" type="ORF">LP422_15890</name>
</gene>
<dbReference type="EC" id="2.4.-.-" evidence="1"/>
<proteinExistence type="predicted"/>
<protein>
    <submittedName>
        <fullName evidence="1">Glycosyltransferase</fullName>
        <ecNumber evidence="1">2.4.-.-</ecNumber>
    </submittedName>
</protein>
<evidence type="ECO:0000313" key="2">
    <source>
        <dbReference type="Proteomes" id="UP001059663"/>
    </source>
</evidence>
<dbReference type="EMBL" id="CP087977">
    <property type="protein sequence ID" value="UUZ44084.1"/>
    <property type="molecule type" value="Genomic_DNA"/>
</dbReference>
<name>A0AC61U247_9MICO</name>
<dbReference type="Proteomes" id="UP001059663">
    <property type="component" value="Chromosome"/>
</dbReference>
<keyword evidence="1" id="KW-0808">Transferase</keyword>
<evidence type="ECO:0000313" key="1">
    <source>
        <dbReference type="EMBL" id="UUZ44084.1"/>
    </source>
</evidence>
<reference evidence="1" key="1">
    <citation type="submission" date="2021-11" db="EMBL/GenBank/DDBJ databases">
        <title>Study of the species diversity of bacterial strains isolated from a unique natural object - Shulgan-Tash cave (Bashkiria).</title>
        <authorList>
            <person name="Sazanova A.L."/>
            <person name="Chirak E.R."/>
            <person name="Safronova V.I."/>
        </authorList>
    </citation>
    <scope>NUCLEOTIDE SEQUENCE</scope>
    <source>
        <strain evidence="1">P1</strain>
    </source>
</reference>
<accession>A0AC61U247</accession>
<keyword evidence="1" id="KW-0328">Glycosyltransferase</keyword>
<sequence>MKVALLSDCYPPRTGGIESQVSDLAAQLVVAGHEVEVFTATAGGPGVDGVRVHRLSTPLALGLPVNPMAAPQVRRLLVAGGFDVAHVHMGVVSPFARDMAGVTTGLGLPTALTRHCVLDRAARPLGPAVRRWVRRGAALSAVSGFAAQGVRKAAKGAPVAVLPNGIDPSAWRVPDLPTLPALRDARPLRGLAPQDPQARQRRLEGTRPVRVVTASRLAPRKRVGALLAVVAAAHERLGPGAMTVDVYGEGPLRPWLEARVEALGLRDVVRLPGRVTRGELARAWADADVYLSPTRLEAFGIAALEARTTGLPVIARGDSGVREVVTDGLSGLLAADDPGLTDALVRLVADESLRARITRHNRRTPPAQTRGPRGRPGRGGVPTGRGMRVVVVALGDRGEVGRWPVRHGQDPQDLLAEQGWAGVPVRSELVADPVEISYEVYPRAVEPAPEVPVGAPGARTLQRLAAYAIVVDEGRLLLSQLASRVGGGAGLWTLPGGGVDPGEAPLDGVVREVHEEAGQHVVVDALVQVQSRHWVGDVAAGERHEDFHAVRLIHSATCPHPTPAHVVEVDGSTAAAAWVPLGKVGDLPLSDMVRPARPHVPGGVSYPV</sequence>
<organism evidence="1 2">
    <name type="scientific">Janibacter limosus</name>
    <dbReference type="NCBI Taxonomy" id="53458"/>
    <lineage>
        <taxon>Bacteria</taxon>
        <taxon>Bacillati</taxon>
        <taxon>Actinomycetota</taxon>
        <taxon>Actinomycetes</taxon>
        <taxon>Micrococcales</taxon>
        <taxon>Intrasporangiaceae</taxon>
        <taxon>Janibacter</taxon>
    </lineage>
</organism>